<dbReference type="Pfam" id="PF07928">
    <property type="entry name" value="Vps54"/>
    <property type="match status" value="1"/>
</dbReference>
<keyword evidence="4" id="KW-0653">Protein transport</keyword>
<keyword evidence="5" id="KW-0333">Golgi apparatus</keyword>
<dbReference type="EMBL" id="SPNW01000013">
    <property type="protein sequence ID" value="TIA91236.1"/>
    <property type="molecule type" value="Genomic_DNA"/>
</dbReference>
<feature type="compositionally biased region" description="Low complexity" evidence="7">
    <location>
        <begin position="1191"/>
        <end position="1203"/>
    </location>
</feature>
<proteinExistence type="inferred from homology"/>
<dbReference type="GO" id="GO:0005829">
    <property type="term" value="C:cytosol"/>
    <property type="evidence" value="ECO:0007669"/>
    <property type="project" value="GOC"/>
</dbReference>
<protein>
    <recommendedName>
        <fullName evidence="8">Vacuolar protein sorting-associated protein 54 C-terminal domain-containing protein</fullName>
    </recommendedName>
</protein>
<evidence type="ECO:0000313" key="10">
    <source>
        <dbReference type="Proteomes" id="UP000310189"/>
    </source>
</evidence>
<evidence type="ECO:0000256" key="2">
    <source>
        <dbReference type="ARBA" id="ARBA00009150"/>
    </source>
</evidence>
<dbReference type="GO" id="GO:0042147">
    <property type="term" value="P:retrograde transport, endosome to Golgi"/>
    <property type="evidence" value="ECO:0007669"/>
    <property type="project" value="InterPro"/>
</dbReference>
<reference evidence="9 10" key="1">
    <citation type="submission" date="2019-03" db="EMBL/GenBank/DDBJ databases">
        <title>Sequencing 23 genomes of Wallemia ichthyophaga.</title>
        <authorList>
            <person name="Gostincar C."/>
        </authorList>
    </citation>
    <scope>NUCLEOTIDE SEQUENCE [LARGE SCALE GENOMIC DNA]</scope>
    <source>
        <strain evidence="9 10">EXF-5753</strain>
    </source>
</reference>
<evidence type="ECO:0000256" key="3">
    <source>
        <dbReference type="ARBA" id="ARBA00022448"/>
    </source>
</evidence>
<feature type="domain" description="Vacuolar protein sorting-associated protein 54 C-terminal" evidence="8">
    <location>
        <begin position="641"/>
        <end position="771"/>
    </location>
</feature>
<feature type="compositionally biased region" description="Acidic residues" evidence="7">
    <location>
        <begin position="1218"/>
        <end position="1228"/>
    </location>
</feature>
<feature type="compositionally biased region" description="Basic and acidic residues" evidence="7">
    <location>
        <begin position="998"/>
        <end position="1020"/>
    </location>
</feature>
<feature type="compositionally biased region" description="Basic and acidic residues" evidence="7">
    <location>
        <begin position="1176"/>
        <end position="1187"/>
    </location>
</feature>
<dbReference type="GO" id="GO:0015031">
    <property type="term" value="P:protein transport"/>
    <property type="evidence" value="ECO:0007669"/>
    <property type="project" value="UniProtKB-KW"/>
</dbReference>
<organism evidence="9 10">
    <name type="scientific">Wallemia hederae</name>
    <dbReference type="NCBI Taxonomy" id="1540922"/>
    <lineage>
        <taxon>Eukaryota</taxon>
        <taxon>Fungi</taxon>
        <taxon>Dikarya</taxon>
        <taxon>Basidiomycota</taxon>
        <taxon>Wallemiomycotina</taxon>
        <taxon>Wallemiomycetes</taxon>
        <taxon>Wallemiales</taxon>
        <taxon>Wallemiaceae</taxon>
        <taxon>Wallemia</taxon>
    </lineage>
</organism>
<keyword evidence="3" id="KW-0813">Transport</keyword>
<sequence length="1297" mass="143388">MVSSIPSSPASTRQSLDSAAESLAFSRASTRGDVPLSWSLDRYRGSPAAYTQSVGFNALSTVLNHPNKRPKALRASRYPLPAFPSVDLRLASTSAVDNYLHDIHGEYDTFIENTSQSAPSTSALPETELPSLDDIPSLFFKQDFDLGDPATFEAVTKTIGDSVGLENLESPEDIGINEILHARLEHHANAVDKVLVHELTERAPSLFSALDNLHFLGNYAKEALVKFSELKSTLEQDARSRLQSRYESISGIAARQGLEEALVVINDVESISQALLALHQMTELGHYFDALELVENISKTVVENIRSKDVDSVLKIQSETDFTALDVFASVSSDLEKHTSTILEAISKDLAETLFVDYSNSISESSHSHSGLAKDIEQSVCVLDRAGMLKQSLDSYEDRLLKHILQRFFDMLPESVRSKPLDLSQKLTGNLFASQFAKELRQMQQADYCAYLDKGREQLLAMILSSRSQGQALESISHLYFLADLRYRNEILISKISATTSQIMELVYSEISSIIRLRKDIEAELPLNEYLEFDRLMWRFIRETQVDSATSSSALFVLPAAASNQLQEFLELFHADYTTQSAKLVEMEVWSQAEVSPLVHKVLNLIIKSAVEDTPELLYSSPLVTGDDEKNETRINIEGLKFFTVEALNKVLVLLIDYLRIMIQVPNSATEIMTRIIEVLKQFNSRTCQVVLGAGAMKSAGLKNITAKHLALASQSLSVMVSLIPYIREAVRRQLSSNQTTLLIEFDRLKRDYQEHQYEIHAKLVSILGDRLTAHSKSLAATKFDKAKEEDIKKPNSYAEGLVKETATLHRVLNKYLPEATVQFVFKQVFDAINKRISDYYQRLPVKTELGKEKMLTDAHFLCNRLNALQGIDELGNDITDQPQSLISVAESRQISKTPVSSPRPSTSMDMDATARRSTSIDVQLRSSLERPRMSLSGVSRDTVQQIDEKEEHKEEHQEHQEHKEEPKDANDGQDEAAANADKSLPEVPHEMLQSEDPDVKSTYDGSKADKSVAEEHNAEEVAGSSTDQAVDEQQKDVTPLPAIERLEVSAEATEQPPASNVEEVHVKPASEPVEASKSEQEHQHGQVDGTHETHSEQRSEAQDRRDKGDASEGHAIITSPSAAQVEVDDPTTREPKSSDVDETDVAAVGPDAKKEALPDSAGNSAVKDVSQGLPEEDRPVDSKDVVDTNAGAAHAASTANEAPVDELSVDQPKVDDVAENTNEDGDDDAKMAEHNADVAVESVKQNEKAEDDAARNTSTEKPADEATGGTENPNKGKAANKTKAKNQKKRNKNKKK</sequence>
<dbReference type="Proteomes" id="UP000310189">
    <property type="component" value="Unassembled WGS sequence"/>
</dbReference>
<feature type="compositionally biased region" description="Basic and acidic residues" evidence="7">
    <location>
        <begin position="1063"/>
        <end position="1113"/>
    </location>
</feature>
<dbReference type="OrthoDB" id="10259024at2759"/>
<gene>
    <name evidence="9" type="ORF">E3P99_01196</name>
</gene>
<comment type="subcellular location">
    <subcellularLocation>
        <location evidence="1">Golgi apparatus</location>
        <location evidence="1">trans-Golgi network</location>
    </subcellularLocation>
</comment>
<feature type="region of interest" description="Disordered" evidence="7">
    <location>
        <begin position="888"/>
        <end position="1297"/>
    </location>
</feature>
<feature type="compositionally biased region" description="Polar residues" evidence="7">
    <location>
        <begin position="937"/>
        <end position="946"/>
    </location>
</feature>
<feature type="compositionally biased region" description="Basic and acidic residues" evidence="7">
    <location>
        <begin position="1245"/>
        <end position="1255"/>
    </location>
</feature>
<feature type="compositionally biased region" description="Polar residues" evidence="7">
    <location>
        <begin position="916"/>
        <end position="927"/>
    </location>
</feature>
<evidence type="ECO:0000313" key="9">
    <source>
        <dbReference type="EMBL" id="TIA91236.1"/>
    </source>
</evidence>
<feature type="compositionally biased region" description="Polar residues" evidence="7">
    <location>
        <begin position="888"/>
        <end position="909"/>
    </location>
</feature>
<comment type="caution">
    <text evidence="9">The sequence shown here is derived from an EMBL/GenBank/DDBJ whole genome shotgun (WGS) entry which is preliminary data.</text>
</comment>
<feature type="compositionally biased region" description="Basic and acidic residues" evidence="7">
    <location>
        <begin position="947"/>
        <end position="971"/>
    </location>
</feature>
<dbReference type="PANTHER" id="PTHR12965:SF0">
    <property type="entry name" value="VACUOLAR PROTEIN SORTING-ASSOCIATED PROTEIN 54"/>
    <property type="match status" value="1"/>
</dbReference>
<evidence type="ECO:0000256" key="7">
    <source>
        <dbReference type="SAM" id="MobiDB-lite"/>
    </source>
</evidence>
<evidence type="ECO:0000256" key="1">
    <source>
        <dbReference type="ARBA" id="ARBA00004601"/>
    </source>
</evidence>
<dbReference type="InterPro" id="IPR039745">
    <property type="entry name" value="Vps54"/>
</dbReference>
<accession>A0A4T0FW66</accession>
<dbReference type="GO" id="GO:0006896">
    <property type="term" value="P:Golgi to vacuole transport"/>
    <property type="evidence" value="ECO:0007669"/>
    <property type="project" value="TreeGrafter"/>
</dbReference>
<evidence type="ECO:0000256" key="4">
    <source>
        <dbReference type="ARBA" id="ARBA00022927"/>
    </source>
</evidence>
<dbReference type="InterPro" id="IPR012501">
    <property type="entry name" value="Vps54_C"/>
</dbReference>
<evidence type="ECO:0000259" key="8">
    <source>
        <dbReference type="Pfam" id="PF07928"/>
    </source>
</evidence>
<dbReference type="GO" id="GO:0000938">
    <property type="term" value="C:GARP complex"/>
    <property type="evidence" value="ECO:0007669"/>
    <property type="project" value="InterPro"/>
</dbReference>
<feature type="compositionally biased region" description="Basic residues" evidence="7">
    <location>
        <begin position="1279"/>
        <end position="1297"/>
    </location>
</feature>
<dbReference type="PANTHER" id="PTHR12965">
    <property type="entry name" value="VACUOLAR PROTEIN SORTING 54"/>
    <property type="match status" value="1"/>
</dbReference>
<keyword evidence="10" id="KW-1185">Reference proteome</keyword>
<feature type="compositionally biased region" description="Basic and acidic residues" evidence="7">
    <location>
        <begin position="1131"/>
        <end position="1140"/>
    </location>
</feature>
<comment type="similarity">
    <text evidence="2">Belongs to the VPS54 family.</text>
</comment>
<dbReference type="GO" id="GO:0019905">
    <property type="term" value="F:syntaxin binding"/>
    <property type="evidence" value="ECO:0007669"/>
    <property type="project" value="TreeGrafter"/>
</dbReference>
<evidence type="ECO:0000256" key="5">
    <source>
        <dbReference type="ARBA" id="ARBA00023034"/>
    </source>
</evidence>
<evidence type="ECO:0000256" key="6">
    <source>
        <dbReference type="ARBA" id="ARBA00023054"/>
    </source>
</evidence>
<name>A0A4T0FW66_9BASI</name>
<dbReference type="Gene3D" id="6.10.250.860">
    <property type="match status" value="1"/>
</dbReference>
<keyword evidence="6" id="KW-0175">Coiled coil</keyword>